<accession>A0A8X6YM70</accession>
<organism evidence="2 3">
    <name type="scientific">Trichonephila inaurata madagascariensis</name>
    <dbReference type="NCBI Taxonomy" id="2747483"/>
    <lineage>
        <taxon>Eukaryota</taxon>
        <taxon>Metazoa</taxon>
        <taxon>Ecdysozoa</taxon>
        <taxon>Arthropoda</taxon>
        <taxon>Chelicerata</taxon>
        <taxon>Arachnida</taxon>
        <taxon>Araneae</taxon>
        <taxon>Araneomorphae</taxon>
        <taxon>Entelegynae</taxon>
        <taxon>Araneoidea</taxon>
        <taxon>Nephilidae</taxon>
        <taxon>Trichonephila</taxon>
        <taxon>Trichonephila inaurata</taxon>
    </lineage>
</organism>
<gene>
    <name evidence="2" type="ORF">TNIN_254891</name>
</gene>
<feature type="region of interest" description="Disordered" evidence="1">
    <location>
        <begin position="1"/>
        <end position="20"/>
    </location>
</feature>
<evidence type="ECO:0000313" key="2">
    <source>
        <dbReference type="EMBL" id="GFY73348.1"/>
    </source>
</evidence>
<dbReference type="Proteomes" id="UP000886998">
    <property type="component" value="Unassembled WGS sequence"/>
</dbReference>
<dbReference type="OrthoDB" id="6433554at2759"/>
<keyword evidence="3" id="KW-1185">Reference proteome</keyword>
<evidence type="ECO:0000313" key="3">
    <source>
        <dbReference type="Proteomes" id="UP000886998"/>
    </source>
</evidence>
<evidence type="ECO:0000256" key="1">
    <source>
        <dbReference type="SAM" id="MobiDB-lite"/>
    </source>
</evidence>
<name>A0A8X6YM70_9ARAC</name>
<feature type="non-terminal residue" evidence="2">
    <location>
        <position position="1"/>
    </location>
</feature>
<dbReference type="AlphaFoldDB" id="A0A8X6YM70"/>
<proteinExistence type="predicted"/>
<comment type="caution">
    <text evidence="2">The sequence shown here is derived from an EMBL/GenBank/DDBJ whole genome shotgun (WGS) entry which is preliminary data.</text>
</comment>
<protein>
    <submittedName>
        <fullName evidence="2">Uncharacterized protein</fullName>
    </submittedName>
</protein>
<sequence>MFARRLTEDENDEPPPNRRVTTCIPHHAAHINEARHMPEIVGDRNDRSRCRKEKCSAFTTVQCTD</sequence>
<reference evidence="2" key="1">
    <citation type="submission" date="2020-08" db="EMBL/GenBank/DDBJ databases">
        <title>Multicomponent nature underlies the extraordinary mechanical properties of spider dragline silk.</title>
        <authorList>
            <person name="Kono N."/>
            <person name="Nakamura H."/>
            <person name="Mori M."/>
            <person name="Yoshida Y."/>
            <person name="Ohtoshi R."/>
            <person name="Malay A.D."/>
            <person name="Moran D.A.P."/>
            <person name="Tomita M."/>
            <person name="Numata K."/>
            <person name="Arakawa K."/>
        </authorList>
    </citation>
    <scope>NUCLEOTIDE SEQUENCE</scope>
</reference>
<dbReference type="EMBL" id="BMAV01020001">
    <property type="protein sequence ID" value="GFY73348.1"/>
    <property type="molecule type" value="Genomic_DNA"/>
</dbReference>